<evidence type="ECO:0000313" key="3">
    <source>
        <dbReference type="EMBL" id="MFD2834860.1"/>
    </source>
</evidence>
<dbReference type="PANTHER" id="PTHR28008:SF1">
    <property type="entry name" value="DOMAIN PROTEIN, PUTATIVE (AFU_ORTHOLOGUE AFUA_3G10980)-RELATED"/>
    <property type="match status" value="1"/>
</dbReference>
<sequence length="136" mass="15857">MQKLLGARILFFIAFAYTMTLTWFSLIRMNFRVHLGDFNPTDKMLHAGAYLFLVLFWKIFFIIKKDNSSSYKSNLLWVGLGCFLFGMLIEVLQGTLTSYRTPDWWDIVANSTGVILAVLIFWFLAPKIESWRKQGI</sequence>
<dbReference type="PANTHER" id="PTHR28008">
    <property type="entry name" value="DOMAIN PROTEIN, PUTATIVE (AFU_ORTHOLOGUE AFUA_3G10980)-RELATED"/>
    <property type="match status" value="1"/>
</dbReference>
<comment type="caution">
    <text evidence="3">The sequence shown here is derived from an EMBL/GenBank/DDBJ whole genome shotgun (WGS) entry which is preliminary data.</text>
</comment>
<dbReference type="InterPro" id="IPR006976">
    <property type="entry name" value="VanZ-like"/>
</dbReference>
<keyword evidence="1" id="KW-0472">Membrane</keyword>
<keyword evidence="1" id="KW-0812">Transmembrane</keyword>
<organism evidence="3 4">
    <name type="scientific">Christiangramia antarctica</name>
    <dbReference type="NCBI Taxonomy" id="2058158"/>
    <lineage>
        <taxon>Bacteria</taxon>
        <taxon>Pseudomonadati</taxon>
        <taxon>Bacteroidota</taxon>
        <taxon>Flavobacteriia</taxon>
        <taxon>Flavobacteriales</taxon>
        <taxon>Flavobacteriaceae</taxon>
        <taxon>Christiangramia</taxon>
    </lineage>
</organism>
<feature type="transmembrane region" description="Helical" evidence="1">
    <location>
        <begin position="75"/>
        <end position="92"/>
    </location>
</feature>
<feature type="transmembrane region" description="Helical" evidence="1">
    <location>
        <begin position="104"/>
        <end position="125"/>
    </location>
</feature>
<feature type="domain" description="VanZ-like" evidence="2">
    <location>
        <begin position="40"/>
        <end position="124"/>
    </location>
</feature>
<name>A0ABW5X6Z3_9FLAO</name>
<protein>
    <submittedName>
        <fullName evidence="3">VanZ family protein</fullName>
    </submittedName>
</protein>
<dbReference type="RefSeq" id="WP_251740004.1">
    <property type="nucleotide sequence ID" value="NZ_JBHUOJ010000037.1"/>
</dbReference>
<evidence type="ECO:0000256" key="1">
    <source>
        <dbReference type="SAM" id="Phobius"/>
    </source>
</evidence>
<dbReference type="Pfam" id="PF04892">
    <property type="entry name" value="VanZ"/>
    <property type="match status" value="1"/>
</dbReference>
<gene>
    <name evidence="3" type="ORF">ACFSYS_16330</name>
</gene>
<evidence type="ECO:0000313" key="4">
    <source>
        <dbReference type="Proteomes" id="UP001597438"/>
    </source>
</evidence>
<proteinExistence type="predicted"/>
<dbReference type="Proteomes" id="UP001597438">
    <property type="component" value="Unassembled WGS sequence"/>
</dbReference>
<feature type="transmembrane region" description="Helical" evidence="1">
    <location>
        <begin position="7"/>
        <end position="27"/>
    </location>
</feature>
<keyword evidence="1" id="KW-1133">Transmembrane helix</keyword>
<reference evidence="4" key="1">
    <citation type="journal article" date="2019" name="Int. J. Syst. Evol. Microbiol.">
        <title>The Global Catalogue of Microorganisms (GCM) 10K type strain sequencing project: providing services to taxonomists for standard genome sequencing and annotation.</title>
        <authorList>
            <consortium name="The Broad Institute Genomics Platform"/>
            <consortium name="The Broad Institute Genome Sequencing Center for Infectious Disease"/>
            <person name="Wu L."/>
            <person name="Ma J."/>
        </authorList>
    </citation>
    <scope>NUCLEOTIDE SEQUENCE [LARGE SCALE GENOMIC DNA]</scope>
    <source>
        <strain evidence="4">KCTC 52925</strain>
    </source>
</reference>
<keyword evidence="4" id="KW-1185">Reference proteome</keyword>
<feature type="transmembrane region" description="Helical" evidence="1">
    <location>
        <begin position="47"/>
        <end position="63"/>
    </location>
</feature>
<accession>A0ABW5X6Z3</accession>
<evidence type="ECO:0000259" key="2">
    <source>
        <dbReference type="Pfam" id="PF04892"/>
    </source>
</evidence>
<dbReference type="NCBIfam" id="NF037970">
    <property type="entry name" value="vanZ_1"/>
    <property type="match status" value="1"/>
</dbReference>
<dbReference type="EMBL" id="JBHUOJ010000037">
    <property type="protein sequence ID" value="MFD2834860.1"/>
    <property type="molecule type" value="Genomic_DNA"/>
</dbReference>